<evidence type="ECO:0000313" key="3">
    <source>
        <dbReference type="Proteomes" id="UP000436047"/>
    </source>
</evidence>
<evidence type="ECO:0000256" key="1">
    <source>
        <dbReference type="ARBA" id="ARBA00022729"/>
    </source>
</evidence>
<comment type="caution">
    <text evidence="2">The sequence shown here is derived from an EMBL/GenBank/DDBJ whole genome shotgun (WGS) entry which is preliminary data.</text>
</comment>
<keyword evidence="3" id="KW-1185">Reference proteome</keyword>
<reference evidence="2 3" key="1">
    <citation type="submission" date="2019-08" db="EMBL/GenBank/DDBJ databases">
        <title>In-depth cultivation of the pig gut microbiome towards novel bacterial diversity and tailored functional studies.</title>
        <authorList>
            <person name="Wylensek D."/>
            <person name="Hitch T.C.A."/>
            <person name="Clavel T."/>
        </authorList>
    </citation>
    <scope>NUCLEOTIDE SEQUENCE [LARGE SCALE GENOMIC DNA]</scope>
    <source>
        <strain evidence="2 3">WCA-389-WT-23B</strain>
    </source>
</reference>
<dbReference type="CDD" id="cd14745">
    <property type="entry name" value="GH66"/>
    <property type="match status" value="1"/>
</dbReference>
<dbReference type="InterPro" id="IPR013780">
    <property type="entry name" value="Glyco_hydro_b"/>
</dbReference>
<keyword evidence="1" id="KW-0732">Signal</keyword>
<dbReference type="Proteomes" id="UP000436047">
    <property type="component" value="Unassembled WGS sequence"/>
</dbReference>
<dbReference type="Gene3D" id="2.60.40.1180">
    <property type="entry name" value="Golgi alpha-mannosidase II"/>
    <property type="match status" value="1"/>
</dbReference>
<dbReference type="InterPro" id="IPR025092">
    <property type="entry name" value="Glyco_hydro_66"/>
</dbReference>
<accession>A0A6N7WJ04</accession>
<dbReference type="AlphaFoldDB" id="A0A6N7WJ04"/>
<dbReference type="Gene3D" id="3.20.20.80">
    <property type="entry name" value="Glycosidases"/>
    <property type="match status" value="1"/>
</dbReference>
<dbReference type="EMBL" id="VUMI01000026">
    <property type="protein sequence ID" value="MSS89694.1"/>
    <property type="molecule type" value="Genomic_DNA"/>
</dbReference>
<proteinExistence type="predicted"/>
<organism evidence="2 3">
    <name type="scientific">Eisenbergiella porci</name>
    <dbReference type="NCBI Taxonomy" id="2652274"/>
    <lineage>
        <taxon>Bacteria</taxon>
        <taxon>Bacillati</taxon>
        <taxon>Bacillota</taxon>
        <taxon>Clostridia</taxon>
        <taxon>Lachnospirales</taxon>
        <taxon>Lachnospiraceae</taxon>
        <taxon>Eisenbergiella</taxon>
    </lineage>
</organism>
<sequence>MESDGSHSGNCHCSGHRCLSAVSEESDKGTDRWSTERLTAMCFQPARFICVLQCWMGGIMEKRINTYLYPEKSQYITGEEVWLKVGIGKKEENVTVQLRIFQMEKLVRTVSAVWQGNEMRISAGTFSERFKGFGAELWLPERKKGGQRLKCAASTAFDVVESVSDSIRYGFLSDFDTKDGASDADLDFLLRCHINMLQFYDWSFRHDKLVSTETIYEDMMGKRKDFSVIRGKIKGAHERGMKAIGYGAVYAASKAYAQDHPEQVLYTSEGEAFRFIDIFYLMNIEESNGWHKHILEEYVSAAEQAGFDGIHMDTYGFPKEAFSQKGEKILLQEEFPGLIRDARIYLERKGKDCYLIFNNVGNWPVNTVACAPQDAVYIEVWPPYEKYHHIREIIREAKAACGGKKQVILAAYLEPFRLEEKGELLEGRAGYAARLLTAAVVSMGATHLLMGEEGCALTQGYYPDYTRMQEPLKEQMIKYYDFLIRYMNLFYSEDMQEVSMTHMGWDNYEYQCHFPWSGDGAAGRIWTIIRQSERAKSISLINLCGCSDDYWNRGKERPQVQRELEFTVLTDGDVEGIYLATPDKEAQDAVGFQSDITSYEGMNSLQYDYFLTNKGRFVKFTVPWLFVWAMVFIRMK</sequence>
<evidence type="ECO:0008006" key="4">
    <source>
        <dbReference type="Google" id="ProtNLM"/>
    </source>
</evidence>
<name>A0A6N7WJ04_9FIRM</name>
<evidence type="ECO:0000313" key="2">
    <source>
        <dbReference type="EMBL" id="MSS89694.1"/>
    </source>
</evidence>
<protein>
    <recommendedName>
        <fullName evidence="4">Dextranase</fullName>
    </recommendedName>
</protein>
<dbReference type="Pfam" id="PF13199">
    <property type="entry name" value="Glyco_hydro_66"/>
    <property type="match status" value="1"/>
</dbReference>
<gene>
    <name evidence="2" type="ORF">FYJ45_15790</name>
</gene>